<feature type="domain" description="AB hydrolase-1" evidence="2">
    <location>
        <begin position="23"/>
        <end position="277"/>
    </location>
</feature>
<evidence type="ECO:0000259" key="2">
    <source>
        <dbReference type="Pfam" id="PF12697"/>
    </source>
</evidence>
<dbReference type="Proteomes" id="UP000199207">
    <property type="component" value="Unassembled WGS sequence"/>
</dbReference>
<dbReference type="SUPFAM" id="SSF53474">
    <property type="entry name" value="alpha/beta-Hydrolases"/>
    <property type="match status" value="1"/>
</dbReference>
<reference evidence="3 4" key="1">
    <citation type="submission" date="2016-10" db="EMBL/GenBank/DDBJ databases">
        <authorList>
            <person name="de Groot N.N."/>
        </authorList>
    </citation>
    <scope>NUCLEOTIDE SEQUENCE [LARGE SCALE GENOMIC DNA]</scope>
    <source>
        <strain evidence="3 4">CGMCC 4.5739</strain>
    </source>
</reference>
<accession>A0A1I1JCR5</accession>
<dbReference type="OrthoDB" id="495620at2"/>
<keyword evidence="4" id="KW-1185">Reference proteome</keyword>
<dbReference type="PANTHER" id="PTHR43798:SF31">
    <property type="entry name" value="AB HYDROLASE SUPERFAMILY PROTEIN YCLE"/>
    <property type="match status" value="1"/>
</dbReference>
<dbReference type="InterPro" id="IPR029058">
    <property type="entry name" value="AB_hydrolase_fold"/>
</dbReference>
<dbReference type="RefSeq" id="WP_093838158.1">
    <property type="nucleotide sequence ID" value="NZ_FOLM01000003.1"/>
</dbReference>
<dbReference type="STRING" id="910347.SAMN05421773_103354"/>
<dbReference type="PANTHER" id="PTHR43798">
    <property type="entry name" value="MONOACYLGLYCEROL LIPASE"/>
    <property type="match status" value="1"/>
</dbReference>
<dbReference type="GO" id="GO:0016020">
    <property type="term" value="C:membrane"/>
    <property type="evidence" value="ECO:0007669"/>
    <property type="project" value="TreeGrafter"/>
</dbReference>
<dbReference type="Gene3D" id="3.40.50.1820">
    <property type="entry name" value="alpha/beta hydrolase"/>
    <property type="match status" value="1"/>
</dbReference>
<proteinExistence type="predicted"/>
<evidence type="ECO:0000256" key="1">
    <source>
        <dbReference type="ARBA" id="ARBA00022801"/>
    </source>
</evidence>
<dbReference type="GO" id="GO:0016787">
    <property type="term" value="F:hydrolase activity"/>
    <property type="evidence" value="ECO:0007669"/>
    <property type="project" value="UniProtKB-KW"/>
</dbReference>
<dbReference type="PRINTS" id="PR00412">
    <property type="entry name" value="EPOXHYDRLASE"/>
</dbReference>
<dbReference type="EMBL" id="FOLM01000003">
    <property type="protein sequence ID" value="SFC45941.1"/>
    <property type="molecule type" value="Genomic_DNA"/>
</dbReference>
<dbReference type="InterPro" id="IPR000073">
    <property type="entry name" value="AB_hydrolase_1"/>
</dbReference>
<dbReference type="InterPro" id="IPR050266">
    <property type="entry name" value="AB_hydrolase_sf"/>
</dbReference>
<gene>
    <name evidence="3" type="ORF">SAMN05421773_103354</name>
</gene>
<sequence>MALLRTETGEFGYDEAGDGEPAVVLVHAGIADRRMWEHQFRALSGRHRVIRYDWRGYGESARPAGPFAHHEDLLAVLDGLKVSRAVLAGSSMGGSYALEAALAEPGRVAGLALLCSGLSGRPWPERMLAEAARRVHATVPAERRERYRSGATTPYLAEDATAMAEAHVAWMVAGPDRGPEALAPGVRELCVTMLRDHWLRQWGGGHPPVTERLPEPLPGDRLGEITVPTLVINGLSDVPEIQEVSDLLAAGIPGARRIDLPDTGHLPALERPEEVTAALRGLLAGPDRPGPRR</sequence>
<dbReference type="Pfam" id="PF12697">
    <property type="entry name" value="Abhydrolase_6"/>
    <property type="match status" value="1"/>
</dbReference>
<evidence type="ECO:0000313" key="3">
    <source>
        <dbReference type="EMBL" id="SFC45941.1"/>
    </source>
</evidence>
<evidence type="ECO:0000313" key="4">
    <source>
        <dbReference type="Proteomes" id="UP000199207"/>
    </source>
</evidence>
<dbReference type="AlphaFoldDB" id="A0A1I1JCR5"/>
<organism evidence="3 4">
    <name type="scientific">Streptomyces aidingensis</name>
    <dbReference type="NCBI Taxonomy" id="910347"/>
    <lineage>
        <taxon>Bacteria</taxon>
        <taxon>Bacillati</taxon>
        <taxon>Actinomycetota</taxon>
        <taxon>Actinomycetes</taxon>
        <taxon>Kitasatosporales</taxon>
        <taxon>Streptomycetaceae</taxon>
        <taxon>Streptomyces</taxon>
    </lineage>
</organism>
<dbReference type="PRINTS" id="PR00111">
    <property type="entry name" value="ABHYDROLASE"/>
</dbReference>
<dbReference type="InterPro" id="IPR000639">
    <property type="entry name" value="Epox_hydrolase-like"/>
</dbReference>
<protein>
    <submittedName>
        <fullName evidence="3">Pimeloyl-ACP methyl ester carboxylesterase</fullName>
    </submittedName>
</protein>
<name>A0A1I1JCR5_9ACTN</name>
<keyword evidence="1" id="KW-0378">Hydrolase</keyword>